<comment type="caution">
    <text evidence="2">The sequence shown here is derived from an EMBL/GenBank/DDBJ whole genome shotgun (WGS) entry which is preliminary data.</text>
</comment>
<evidence type="ECO:0000313" key="2">
    <source>
        <dbReference type="EMBL" id="TFY78904.1"/>
    </source>
</evidence>
<gene>
    <name evidence="2" type="ORF">EWM64_g5109</name>
</gene>
<feature type="compositionally biased region" description="Basic residues" evidence="1">
    <location>
        <begin position="486"/>
        <end position="501"/>
    </location>
</feature>
<keyword evidence="3" id="KW-1185">Reference proteome</keyword>
<reference evidence="2 3" key="1">
    <citation type="submission" date="2019-02" db="EMBL/GenBank/DDBJ databases">
        <title>Genome sequencing of the rare red list fungi Hericium alpestre (H. flagellum).</title>
        <authorList>
            <person name="Buettner E."/>
            <person name="Kellner H."/>
        </authorList>
    </citation>
    <scope>NUCLEOTIDE SEQUENCE [LARGE SCALE GENOMIC DNA]</scope>
    <source>
        <strain evidence="2 3">DSM 108284</strain>
    </source>
</reference>
<proteinExistence type="predicted"/>
<dbReference type="Gene3D" id="3.60.130.30">
    <property type="match status" value="1"/>
</dbReference>
<feature type="region of interest" description="Disordered" evidence="1">
    <location>
        <begin position="485"/>
        <end position="506"/>
    </location>
</feature>
<dbReference type="EMBL" id="SFCI01000593">
    <property type="protein sequence ID" value="TFY78904.1"/>
    <property type="molecule type" value="Genomic_DNA"/>
</dbReference>
<organism evidence="2 3">
    <name type="scientific">Hericium alpestre</name>
    <dbReference type="NCBI Taxonomy" id="135208"/>
    <lineage>
        <taxon>Eukaryota</taxon>
        <taxon>Fungi</taxon>
        <taxon>Dikarya</taxon>
        <taxon>Basidiomycota</taxon>
        <taxon>Agaricomycotina</taxon>
        <taxon>Agaricomycetes</taxon>
        <taxon>Russulales</taxon>
        <taxon>Hericiaceae</taxon>
        <taxon>Hericium</taxon>
    </lineage>
</organism>
<name>A0A4Y9ZXH7_9AGAM</name>
<feature type="region of interest" description="Disordered" evidence="1">
    <location>
        <begin position="523"/>
        <end position="622"/>
    </location>
</feature>
<dbReference type="Proteomes" id="UP000298061">
    <property type="component" value="Unassembled WGS sequence"/>
</dbReference>
<accession>A0A4Y9ZXH7</accession>
<dbReference type="STRING" id="135208.A0A4Y9ZXH7"/>
<evidence type="ECO:0000256" key="1">
    <source>
        <dbReference type="SAM" id="MobiDB-lite"/>
    </source>
</evidence>
<protein>
    <submittedName>
        <fullName evidence="2">Uncharacterized protein</fullName>
    </submittedName>
</protein>
<feature type="compositionally biased region" description="Acidic residues" evidence="1">
    <location>
        <begin position="536"/>
        <end position="550"/>
    </location>
</feature>
<sequence length="689" mass="76371">MSLVARSAAPLNLALTTCSGPLSQSGCHLLGPSMSSHPIPVPESLLLEVLRTFRNVRQFAPSRKRRDGAYCPRADGVDGAGADGAKVDGGSGGGGATATIPLIGTLRAAEEEYRAGRRTWILRLSSTRMLGLTSRCWVHGEPLELGLEGADETEHAATDELNFSPPRQWAEDVRADWEAQRLGVVGKGRTGSLDEFRSVVQQCFSAVRSQVGMSFATMISFMRLVVTAENLQKEHSLPDKMALWKRFLKLRKAEEPAVSYNLFCEWHEKGSKYAALASGAPLSPHSRTLFIHDNVRIENIDGSFMAFMGASMPSHLRECLYSELKACVGDLLHDRNSEAAGEHLKFGTFHFSWYNRLVTKGHTAPTDIQPLYLSREGTSRTNYTQMTPYGATDKELFALIELKLYECLPRKYQILSMSASSLPCNSRSVVRPFVGYVVNINVATKAHRDDKDDWRCLVLPIGDFEGGALVFYEPGLVIDAREGKPRVPKHKVKPRPVKKTKNQAVEEAEKELEISILASKMTQAEVDKDADAKEDAQDEDGGDDNMDDEDGLRTGGHGLDKEEAELNEGLEVVSESEDTDDKDDDGSNDEDKEDSVEVIELEGRSEEEEEDARKKRKDKGRKEQGSKDKLAYCIEVFRTLDTIHKSLPRAITSYLPAYLGAGLGHFRLLVYGYYLSPHSIRASSHRLKT</sequence>
<dbReference type="AlphaFoldDB" id="A0A4Y9ZXH7"/>
<feature type="compositionally biased region" description="Acidic residues" evidence="1">
    <location>
        <begin position="562"/>
        <end position="610"/>
    </location>
</feature>
<feature type="compositionally biased region" description="Basic and acidic residues" evidence="1">
    <location>
        <begin position="525"/>
        <end position="535"/>
    </location>
</feature>
<evidence type="ECO:0000313" key="3">
    <source>
        <dbReference type="Proteomes" id="UP000298061"/>
    </source>
</evidence>
<dbReference type="OrthoDB" id="2535938at2759"/>